<evidence type="ECO:0000256" key="1">
    <source>
        <dbReference type="SAM" id="Phobius"/>
    </source>
</evidence>
<feature type="transmembrane region" description="Helical" evidence="1">
    <location>
        <begin position="33"/>
        <end position="55"/>
    </location>
</feature>
<organism evidence="2 3">
    <name type="scientific">SAR324 cluster bacterium</name>
    <dbReference type="NCBI Taxonomy" id="2024889"/>
    <lineage>
        <taxon>Bacteria</taxon>
        <taxon>Deltaproteobacteria</taxon>
        <taxon>SAR324 cluster</taxon>
    </lineage>
</organism>
<sequence length="128" mass="14113">MKDLQYELFIKSTALSVLVAAAISGVFNDLFHVVALIMGGLYILLSTWTYKLICLGILKEGTSKRKMYFLILPLKLLLFFTIIYAVLNSSLGPYLKDMFLGVLMFIPGSLITACIAPKLSSDGGKPKE</sequence>
<feature type="transmembrane region" description="Helical" evidence="1">
    <location>
        <begin position="99"/>
        <end position="119"/>
    </location>
</feature>
<dbReference type="EMBL" id="JAAZON010000629">
    <property type="protein sequence ID" value="NMC64227.1"/>
    <property type="molecule type" value="Genomic_DNA"/>
</dbReference>
<comment type="caution">
    <text evidence="2">The sequence shown here is derived from an EMBL/GenBank/DDBJ whole genome shotgun (WGS) entry which is preliminary data.</text>
</comment>
<protein>
    <submittedName>
        <fullName evidence="2">Uncharacterized protein</fullName>
    </submittedName>
</protein>
<evidence type="ECO:0000313" key="3">
    <source>
        <dbReference type="Proteomes" id="UP000524246"/>
    </source>
</evidence>
<gene>
    <name evidence="2" type="ORF">GYA55_13770</name>
</gene>
<reference evidence="2 3" key="1">
    <citation type="journal article" date="2020" name="Biotechnol. Biofuels">
        <title>New insights from the biogas microbiome by comprehensive genome-resolved metagenomics of nearly 1600 species originating from multiple anaerobic digesters.</title>
        <authorList>
            <person name="Campanaro S."/>
            <person name="Treu L."/>
            <person name="Rodriguez-R L.M."/>
            <person name="Kovalovszki A."/>
            <person name="Ziels R.M."/>
            <person name="Maus I."/>
            <person name="Zhu X."/>
            <person name="Kougias P.G."/>
            <person name="Basile A."/>
            <person name="Luo G."/>
            <person name="Schluter A."/>
            <person name="Konstantinidis K.T."/>
            <person name="Angelidaki I."/>
        </authorList>
    </citation>
    <scope>NUCLEOTIDE SEQUENCE [LARGE SCALE GENOMIC DNA]</scope>
    <source>
        <strain evidence="2">AS27yjCOA_65</strain>
    </source>
</reference>
<keyword evidence="1" id="KW-0812">Transmembrane</keyword>
<feature type="transmembrane region" description="Helical" evidence="1">
    <location>
        <begin position="9"/>
        <end position="27"/>
    </location>
</feature>
<accession>A0A7X9ILG8</accession>
<evidence type="ECO:0000313" key="2">
    <source>
        <dbReference type="EMBL" id="NMC64227.1"/>
    </source>
</evidence>
<dbReference type="Proteomes" id="UP000524246">
    <property type="component" value="Unassembled WGS sequence"/>
</dbReference>
<dbReference type="AlphaFoldDB" id="A0A7X9ILG8"/>
<keyword evidence="1" id="KW-1133">Transmembrane helix</keyword>
<proteinExistence type="predicted"/>
<feature type="transmembrane region" description="Helical" evidence="1">
    <location>
        <begin position="67"/>
        <end position="87"/>
    </location>
</feature>
<keyword evidence="1" id="KW-0472">Membrane</keyword>
<name>A0A7X9ILG8_9DELT</name>